<name>X1R627_9ZZZZ</name>
<evidence type="ECO:0008006" key="2">
    <source>
        <dbReference type="Google" id="ProtNLM"/>
    </source>
</evidence>
<sequence length="174" mass="19086">LSNLPSLLEGNGWVEERAMLEAQIENKSLPALNDVVVRSTAVRLVNIRVEIDGEMLATYRADGIIIATATGSTGYSLAAGGPILQPQSKEIILKPISCHLGLSHALVLPPQSIVDLEIASGDKAMLSLDGQVDLPLPSEQNVTVKLSPYVTRFLRIHQPTYFYSSLWQKLRRRE</sequence>
<dbReference type="Gene3D" id="2.60.200.30">
    <property type="entry name" value="Probable inorganic polyphosphate/atp-NAD kinase, domain 2"/>
    <property type="match status" value="1"/>
</dbReference>
<comment type="caution">
    <text evidence="1">The sequence shown here is derived from an EMBL/GenBank/DDBJ whole genome shotgun (WGS) entry which is preliminary data.</text>
</comment>
<reference evidence="1" key="1">
    <citation type="journal article" date="2014" name="Front. Microbiol.">
        <title>High frequency of phylogenetically diverse reductive dehalogenase-homologous genes in deep subseafloor sedimentary metagenomes.</title>
        <authorList>
            <person name="Kawai M."/>
            <person name="Futagami T."/>
            <person name="Toyoda A."/>
            <person name="Takaki Y."/>
            <person name="Nishi S."/>
            <person name="Hori S."/>
            <person name="Arai W."/>
            <person name="Tsubouchi T."/>
            <person name="Morono Y."/>
            <person name="Uchiyama I."/>
            <person name="Ito T."/>
            <person name="Fujiyama A."/>
            <person name="Inagaki F."/>
            <person name="Takami H."/>
        </authorList>
    </citation>
    <scope>NUCLEOTIDE SEQUENCE</scope>
    <source>
        <strain evidence="1">Expedition CK06-06</strain>
    </source>
</reference>
<accession>X1R627</accession>
<proteinExistence type="predicted"/>
<organism evidence="1">
    <name type="scientific">marine sediment metagenome</name>
    <dbReference type="NCBI Taxonomy" id="412755"/>
    <lineage>
        <taxon>unclassified sequences</taxon>
        <taxon>metagenomes</taxon>
        <taxon>ecological metagenomes</taxon>
    </lineage>
</organism>
<dbReference type="SUPFAM" id="SSF111331">
    <property type="entry name" value="NAD kinase/diacylglycerol kinase-like"/>
    <property type="match status" value="1"/>
</dbReference>
<dbReference type="AlphaFoldDB" id="X1R627"/>
<dbReference type="InterPro" id="IPR016064">
    <property type="entry name" value="NAD/diacylglycerol_kinase_sf"/>
</dbReference>
<gene>
    <name evidence="1" type="ORF">S06H3_57953</name>
</gene>
<dbReference type="InterPro" id="IPR017437">
    <property type="entry name" value="ATP-NAD_kinase_PpnK-typ_C"/>
</dbReference>
<dbReference type="Pfam" id="PF20143">
    <property type="entry name" value="NAD_kinase_C"/>
    <property type="match status" value="1"/>
</dbReference>
<dbReference type="GO" id="GO:0003951">
    <property type="term" value="F:NAD+ kinase activity"/>
    <property type="evidence" value="ECO:0007669"/>
    <property type="project" value="InterPro"/>
</dbReference>
<feature type="non-terminal residue" evidence="1">
    <location>
        <position position="1"/>
    </location>
</feature>
<dbReference type="PANTHER" id="PTHR20275">
    <property type="entry name" value="NAD KINASE"/>
    <property type="match status" value="1"/>
</dbReference>
<dbReference type="PANTHER" id="PTHR20275:SF0">
    <property type="entry name" value="NAD KINASE"/>
    <property type="match status" value="1"/>
</dbReference>
<dbReference type="GO" id="GO:0019674">
    <property type="term" value="P:NAD+ metabolic process"/>
    <property type="evidence" value="ECO:0007669"/>
    <property type="project" value="InterPro"/>
</dbReference>
<dbReference type="GO" id="GO:0006741">
    <property type="term" value="P:NADP+ biosynthetic process"/>
    <property type="evidence" value="ECO:0007669"/>
    <property type="project" value="TreeGrafter"/>
</dbReference>
<protein>
    <recommendedName>
        <fullName evidence="2">NAD kinase</fullName>
    </recommendedName>
</protein>
<evidence type="ECO:0000313" key="1">
    <source>
        <dbReference type="EMBL" id="GAI51059.1"/>
    </source>
</evidence>
<dbReference type="EMBL" id="BARV01037461">
    <property type="protein sequence ID" value="GAI51059.1"/>
    <property type="molecule type" value="Genomic_DNA"/>
</dbReference>